<keyword evidence="1" id="KW-1133">Transmembrane helix</keyword>
<reference evidence="2" key="1">
    <citation type="submission" date="2022-10" db="EMBL/GenBank/DDBJ databases">
        <authorList>
            <person name="Chen Y."/>
            <person name="Dougan E. K."/>
            <person name="Chan C."/>
            <person name="Rhodes N."/>
            <person name="Thang M."/>
        </authorList>
    </citation>
    <scope>NUCLEOTIDE SEQUENCE</scope>
</reference>
<accession>A0A9P1GDV6</accession>
<name>A0A9P1GDV6_9DINO</name>
<sequence length="322" mass="35936">MICSAHHFCQHYLPLTSCKLHRSRLPKQAQRPIAREKIARAMESLSKINCEERDTEVLTWMTAYVVAVVCLAGAFLASFSKDTMSRQLFIIFAIVTALAFGLGGTSHMQIFKLQRENRSCGSSWQEDNHEWMYTWLFAVTFAPFSPAALAALAISTTESSGRVIGIMAVFALAMGVAAFQIYEFISSGFITAVYPRSVMFVNLLVALLVPGMEARLRRSSLAAMASASLFLIGGGFQAAFTLENSSFTENAMCHVMVAISAALAWFASQAKSLETSIVEDRFQPYREIREGKVEEPVEVDEPCCFCFKKRRAQDTEWTYFRP</sequence>
<feature type="transmembrane region" description="Helical" evidence="1">
    <location>
        <begin position="88"/>
        <end position="111"/>
    </location>
</feature>
<keyword evidence="4" id="KW-1185">Reference proteome</keyword>
<proteinExistence type="predicted"/>
<feature type="transmembrane region" description="Helical" evidence="1">
    <location>
        <begin position="221"/>
        <end position="240"/>
    </location>
</feature>
<feature type="transmembrane region" description="Helical" evidence="1">
    <location>
        <begin position="246"/>
        <end position="267"/>
    </location>
</feature>
<evidence type="ECO:0000313" key="4">
    <source>
        <dbReference type="Proteomes" id="UP001152797"/>
    </source>
</evidence>
<dbReference type="Proteomes" id="UP001152797">
    <property type="component" value="Unassembled WGS sequence"/>
</dbReference>
<evidence type="ECO:0000313" key="2">
    <source>
        <dbReference type="EMBL" id="CAI4009403.1"/>
    </source>
</evidence>
<feature type="transmembrane region" description="Helical" evidence="1">
    <location>
        <begin position="188"/>
        <end position="209"/>
    </location>
</feature>
<dbReference type="EMBL" id="CAMXCT010004517">
    <property type="protein sequence ID" value="CAI4009403.1"/>
    <property type="molecule type" value="Genomic_DNA"/>
</dbReference>
<dbReference type="EMBL" id="CAMXCT030004517">
    <property type="protein sequence ID" value="CAL4796715.1"/>
    <property type="molecule type" value="Genomic_DNA"/>
</dbReference>
<protein>
    <submittedName>
        <fullName evidence="2">Uncharacterized protein</fullName>
    </submittedName>
</protein>
<reference evidence="3 4" key="2">
    <citation type="submission" date="2024-05" db="EMBL/GenBank/DDBJ databases">
        <authorList>
            <person name="Chen Y."/>
            <person name="Shah S."/>
            <person name="Dougan E. K."/>
            <person name="Thang M."/>
            <person name="Chan C."/>
        </authorList>
    </citation>
    <scope>NUCLEOTIDE SEQUENCE [LARGE SCALE GENOMIC DNA]</scope>
</reference>
<keyword evidence="1" id="KW-0472">Membrane</keyword>
<gene>
    <name evidence="2" type="ORF">C1SCF055_LOCUS34767</name>
</gene>
<organism evidence="2">
    <name type="scientific">Cladocopium goreaui</name>
    <dbReference type="NCBI Taxonomy" id="2562237"/>
    <lineage>
        <taxon>Eukaryota</taxon>
        <taxon>Sar</taxon>
        <taxon>Alveolata</taxon>
        <taxon>Dinophyceae</taxon>
        <taxon>Suessiales</taxon>
        <taxon>Symbiodiniaceae</taxon>
        <taxon>Cladocopium</taxon>
    </lineage>
</organism>
<dbReference type="EMBL" id="CAMXCT020004517">
    <property type="protein sequence ID" value="CAL1162778.1"/>
    <property type="molecule type" value="Genomic_DNA"/>
</dbReference>
<dbReference type="AlphaFoldDB" id="A0A9P1GDV6"/>
<feature type="transmembrane region" description="Helical" evidence="1">
    <location>
        <begin position="131"/>
        <end position="154"/>
    </location>
</feature>
<evidence type="ECO:0000256" key="1">
    <source>
        <dbReference type="SAM" id="Phobius"/>
    </source>
</evidence>
<feature type="transmembrane region" description="Helical" evidence="1">
    <location>
        <begin position="57"/>
        <end position="76"/>
    </location>
</feature>
<feature type="transmembrane region" description="Helical" evidence="1">
    <location>
        <begin position="163"/>
        <end position="182"/>
    </location>
</feature>
<comment type="caution">
    <text evidence="2">The sequence shown here is derived from an EMBL/GenBank/DDBJ whole genome shotgun (WGS) entry which is preliminary data.</text>
</comment>
<evidence type="ECO:0000313" key="3">
    <source>
        <dbReference type="EMBL" id="CAL4796715.1"/>
    </source>
</evidence>
<keyword evidence="1" id="KW-0812">Transmembrane</keyword>